<gene>
    <name evidence="8" type="ORF">BAVI_19864</name>
</gene>
<protein>
    <submittedName>
        <fullName evidence="8">Nucleoside triphosphatase YtkD</fullName>
    </submittedName>
</protein>
<dbReference type="InterPro" id="IPR014078">
    <property type="entry name" value="Nudix_YtkD"/>
</dbReference>
<dbReference type="Pfam" id="PF00293">
    <property type="entry name" value="NUDIX"/>
    <property type="match status" value="1"/>
</dbReference>
<evidence type="ECO:0000256" key="2">
    <source>
        <dbReference type="ARBA" id="ARBA00005582"/>
    </source>
</evidence>
<dbReference type="PRINTS" id="PR00502">
    <property type="entry name" value="NUDIXFAMILY"/>
</dbReference>
<accession>A0AB94IIY5</accession>
<keyword evidence="9" id="KW-1185">Reference proteome</keyword>
<dbReference type="SUPFAM" id="SSF55811">
    <property type="entry name" value="Nudix"/>
    <property type="match status" value="1"/>
</dbReference>
<comment type="caution">
    <text evidence="8">The sequence shown here is derived from an EMBL/GenBank/DDBJ whole genome shotgun (WGS) entry which is preliminary data.</text>
</comment>
<dbReference type="AlphaFoldDB" id="A0AB94IIY5"/>
<dbReference type="EMBL" id="ALAN01000110">
    <property type="protein sequence ID" value="ETI66986.1"/>
    <property type="molecule type" value="Genomic_DNA"/>
</dbReference>
<comment type="cofactor">
    <cofactor evidence="1">
        <name>Mg(2+)</name>
        <dbReference type="ChEBI" id="CHEBI:18420"/>
    </cofactor>
</comment>
<keyword evidence="4 6" id="KW-0378">Hydrolase</keyword>
<dbReference type="PROSITE" id="PS00893">
    <property type="entry name" value="NUDIX_BOX"/>
    <property type="match status" value="1"/>
</dbReference>
<evidence type="ECO:0000256" key="4">
    <source>
        <dbReference type="ARBA" id="ARBA00022801"/>
    </source>
</evidence>
<evidence type="ECO:0000256" key="5">
    <source>
        <dbReference type="ARBA" id="ARBA00022842"/>
    </source>
</evidence>
<dbReference type="GO" id="GO:0046872">
    <property type="term" value="F:metal ion binding"/>
    <property type="evidence" value="ECO:0007669"/>
    <property type="project" value="UniProtKB-KW"/>
</dbReference>
<name>A0AB94IIY5_9BACI</name>
<dbReference type="InterPro" id="IPR015797">
    <property type="entry name" value="NUDIX_hydrolase-like_dom_sf"/>
</dbReference>
<evidence type="ECO:0000256" key="6">
    <source>
        <dbReference type="RuleBase" id="RU003476"/>
    </source>
</evidence>
<evidence type="ECO:0000313" key="9">
    <source>
        <dbReference type="Proteomes" id="UP000018877"/>
    </source>
</evidence>
<proteinExistence type="inferred from homology"/>
<evidence type="ECO:0000256" key="3">
    <source>
        <dbReference type="ARBA" id="ARBA00022723"/>
    </source>
</evidence>
<dbReference type="Gene3D" id="3.90.79.10">
    <property type="entry name" value="Nucleoside Triphosphate Pyrophosphohydrolase"/>
    <property type="match status" value="1"/>
</dbReference>
<comment type="similarity">
    <text evidence="2 6">Belongs to the Nudix hydrolase family.</text>
</comment>
<reference evidence="8 9" key="1">
    <citation type="journal article" date="2014" name="Environ. Microbiol.">
        <title>The nitrate-ammonifying and nosZ-carrying bacterium Bacillus vireti is a potent source and sink for nitric and nitrous oxide under high nitrate conditions.</title>
        <authorList>
            <person name="Mania D."/>
            <person name="Heylen K."/>
            <person name="van Spanning R.J."/>
            <person name="Frostegard A."/>
        </authorList>
    </citation>
    <scope>NUCLEOTIDE SEQUENCE [LARGE SCALE GENOMIC DNA]</scope>
    <source>
        <strain evidence="8 9">LMG 21834</strain>
    </source>
</reference>
<keyword evidence="3" id="KW-0479">Metal-binding</keyword>
<dbReference type="InterPro" id="IPR020084">
    <property type="entry name" value="NUDIX_hydrolase_CS"/>
</dbReference>
<feature type="domain" description="Nudix hydrolase" evidence="7">
    <location>
        <begin position="11"/>
        <end position="159"/>
    </location>
</feature>
<dbReference type="GO" id="GO:0005737">
    <property type="term" value="C:cytoplasm"/>
    <property type="evidence" value="ECO:0007669"/>
    <property type="project" value="TreeGrafter"/>
</dbReference>
<dbReference type="CDD" id="cd04665">
    <property type="entry name" value="NUDIX_RppH"/>
    <property type="match status" value="1"/>
</dbReference>
<dbReference type="GO" id="GO:0016818">
    <property type="term" value="F:hydrolase activity, acting on acid anhydrides, in phosphorus-containing anhydrides"/>
    <property type="evidence" value="ECO:0007669"/>
    <property type="project" value="TreeGrafter"/>
</dbReference>
<dbReference type="InterPro" id="IPR020476">
    <property type="entry name" value="Nudix_hydrolase"/>
</dbReference>
<keyword evidence="5" id="KW-0460">Magnesium</keyword>
<dbReference type="InterPro" id="IPR000086">
    <property type="entry name" value="NUDIX_hydrolase_dom"/>
</dbReference>
<dbReference type="NCBIfam" id="TIGR02705">
    <property type="entry name" value="nudix_YtkD"/>
    <property type="match status" value="1"/>
</dbReference>
<dbReference type="Proteomes" id="UP000018877">
    <property type="component" value="Unassembled WGS sequence"/>
</dbReference>
<evidence type="ECO:0000313" key="8">
    <source>
        <dbReference type="EMBL" id="ETI66986.1"/>
    </source>
</evidence>
<dbReference type="PANTHER" id="PTHR43758:SF8">
    <property type="entry name" value="8-OXO-DGTP DIPHOSPHATASE YTKD-RELATED"/>
    <property type="match status" value="1"/>
</dbReference>
<evidence type="ECO:0000256" key="1">
    <source>
        <dbReference type="ARBA" id="ARBA00001946"/>
    </source>
</evidence>
<dbReference type="PROSITE" id="PS51462">
    <property type="entry name" value="NUDIX"/>
    <property type="match status" value="1"/>
</dbReference>
<dbReference type="PANTHER" id="PTHR43758">
    <property type="entry name" value="7,8-DIHYDRO-8-OXOGUANINE TRIPHOSPHATASE"/>
    <property type="match status" value="1"/>
</dbReference>
<dbReference type="RefSeq" id="WP_024030140.1">
    <property type="nucleotide sequence ID" value="NZ_ALAN01000110.1"/>
</dbReference>
<sequence length="159" mass="18397">MLQFFDDNGNKVELSFAQVTFQEEAKHVLVICQFGEGWLLTNHKQRGLEFPGGKREAGETLEEAARREAYEETGAILADLNFLAQYRVQDEKCPFVKSVFWGKVQRVEETSNYYETNGPVTINGDILQLRFGEEYSFIMKDQVVEECIARIQMLQKEKE</sequence>
<evidence type="ECO:0000259" key="7">
    <source>
        <dbReference type="PROSITE" id="PS51462"/>
    </source>
</evidence>
<organism evidence="8 9">
    <name type="scientific">Neobacillus vireti LMG 21834</name>
    <dbReference type="NCBI Taxonomy" id="1131730"/>
    <lineage>
        <taxon>Bacteria</taxon>
        <taxon>Bacillati</taxon>
        <taxon>Bacillota</taxon>
        <taxon>Bacilli</taxon>
        <taxon>Bacillales</taxon>
        <taxon>Bacillaceae</taxon>
        <taxon>Neobacillus</taxon>
    </lineage>
</organism>